<gene>
    <name evidence="1" type="ORF">HERILL_LOCUS7652</name>
</gene>
<keyword evidence="2" id="KW-1185">Reference proteome</keyword>
<organism evidence="1 2">
    <name type="scientific">Hermetia illucens</name>
    <name type="common">Black soldier fly</name>
    <dbReference type="NCBI Taxonomy" id="343691"/>
    <lineage>
        <taxon>Eukaryota</taxon>
        <taxon>Metazoa</taxon>
        <taxon>Ecdysozoa</taxon>
        <taxon>Arthropoda</taxon>
        <taxon>Hexapoda</taxon>
        <taxon>Insecta</taxon>
        <taxon>Pterygota</taxon>
        <taxon>Neoptera</taxon>
        <taxon>Endopterygota</taxon>
        <taxon>Diptera</taxon>
        <taxon>Brachycera</taxon>
        <taxon>Stratiomyomorpha</taxon>
        <taxon>Stratiomyidae</taxon>
        <taxon>Hermetiinae</taxon>
        <taxon>Hermetia</taxon>
    </lineage>
</organism>
<name>A0A7R8UQH1_HERIL</name>
<dbReference type="Proteomes" id="UP000594454">
    <property type="component" value="Chromosome 3"/>
</dbReference>
<evidence type="ECO:0000313" key="1">
    <source>
        <dbReference type="EMBL" id="CAD7084775.1"/>
    </source>
</evidence>
<reference evidence="1 2" key="1">
    <citation type="submission" date="2020-11" db="EMBL/GenBank/DDBJ databases">
        <authorList>
            <person name="Wallbank WR R."/>
            <person name="Pardo Diaz C."/>
            <person name="Kozak K."/>
            <person name="Martin S."/>
            <person name="Jiggins C."/>
            <person name="Moest M."/>
            <person name="Warren A I."/>
            <person name="Generalovic N T."/>
            <person name="Byers J.R.P. K."/>
            <person name="Montejo-Kovacevich G."/>
            <person name="Yen C E."/>
        </authorList>
    </citation>
    <scope>NUCLEOTIDE SEQUENCE [LARGE SCALE GENOMIC DNA]</scope>
</reference>
<protein>
    <submittedName>
        <fullName evidence="1">Uncharacterized protein</fullName>
    </submittedName>
</protein>
<proteinExistence type="predicted"/>
<dbReference type="EMBL" id="LR899011">
    <property type="protein sequence ID" value="CAD7084775.1"/>
    <property type="molecule type" value="Genomic_DNA"/>
</dbReference>
<dbReference type="InParanoid" id="A0A7R8UQH1"/>
<dbReference type="AlphaFoldDB" id="A0A7R8UQH1"/>
<evidence type="ECO:0000313" key="2">
    <source>
        <dbReference type="Proteomes" id="UP000594454"/>
    </source>
</evidence>
<sequence length="99" mass="11125">MPKSNVAIALLQMFHELRVKPNLTGSMLSQVSSLMVEFHARLKQTYNKNQGGHTIIVVFAVIARPSCILLNHFAPVDTLQSRIAKKGAVVCKQQRRDKR</sequence>
<accession>A0A7R8UQH1</accession>